<dbReference type="PANTHER" id="PTHR30250">
    <property type="entry name" value="PST FAMILY PREDICTED COLANIC ACID TRANSPORTER"/>
    <property type="match status" value="1"/>
</dbReference>
<evidence type="ECO:0000256" key="5">
    <source>
        <dbReference type="ARBA" id="ARBA00022989"/>
    </source>
</evidence>
<dbReference type="Proteomes" id="UP000020938">
    <property type="component" value="Unassembled WGS sequence"/>
</dbReference>
<sequence>MFFKNIYNFLQLDAAVIYSSLSKILSGFGGFLTVYLIAKKLTLVEQGYYYTFISVLYIQVFFELGLNSIITQFVAHEKAHLDWKGKDDLVGKEFHLSRLASVLRLCVKYYSYLAIGLLIVLFIGGYVFFSINSNIGVSWKIPWLLLCVSTSLSFFLNPFLSFLEGLNLMKEVCFIRFIQQTVSLLILWVGLIGGMKLYVGGCSSLAGGVAILIFVSYRYRILFLNIYGKVTIHFINYKKEIFPFQWKVAVGWLSSSLVFQFFNPILFATIGSAAAGQLGMTLSVINGVSSVSMNWIYTKVPNLSKLVSLRDFKELDKSFSKILAVLVLLSCMGFIIVALCLIQFNILHIASKLLPMSLFLIMSLSSVFTQITSCWAIYFRCFKKEPFLRVSLINLAVVFLIVFPCTLYYRLSGLVLSYSLAALVGLILGWLLYNNRAEFQKKYVLYE</sequence>
<feature type="transmembrane region" description="Helical" evidence="7">
    <location>
        <begin position="276"/>
        <end position="297"/>
    </location>
</feature>
<feature type="transmembrane region" description="Helical" evidence="7">
    <location>
        <begin position="390"/>
        <end position="409"/>
    </location>
</feature>
<evidence type="ECO:0000256" key="7">
    <source>
        <dbReference type="SAM" id="Phobius"/>
    </source>
</evidence>
<feature type="transmembrane region" description="Helical" evidence="7">
    <location>
        <begin position="318"/>
        <end position="344"/>
    </location>
</feature>
<proteinExistence type="inferred from homology"/>
<evidence type="ECO:0000256" key="6">
    <source>
        <dbReference type="ARBA" id="ARBA00023136"/>
    </source>
</evidence>
<reference evidence="8 9" key="1">
    <citation type="submission" date="2014-02" db="EMBL/GenBank/DDBJ databases">
        <authorList>
            <person name="Sears C."/>
            <person name="Carroll K."/>
            <person name="Sack B.R."/>
            <person name="Qadri F."/>
            <person name="Myers L.L."/>
            <person name="Chung G.-T."/>
            <person name="Escheverria P."/>
            <person name="Fraser C.M."/>
            <person name="Sadzewicz L."/>
            <person name="Shefchek K.A."/>
            <person name="Tallon L."/>
            <person name="Das S.P."/>
            <person name="Daugherty S."/>
            <person name="Mongodin E.F."/>
        </authorList>
    </citation>
    <scope>NUCLEOTIDE SEQUENCE [LARGE SCALE GENOMIC DNA]</scope>
    <source>
        <strain evidence="8 9">3976T8</strain>
    </source>
</reference>
<comment type="caution">
    <text evidence="8">The sequence shown here is derived from an EMBL/GenBank/DDBJ whole genome shotgun (WGS) entry which is preliminary data.</text>
</comment>
<dbReference type="RefSeq" id="WP_005793448.1">
    <property type="nucleotide sequence ID" value="NZ_JGDS01000053.1"/>
</dbReference>
<evidence type="ECO:0000256" key="3">
    <source>
        <dbReference type="ARBA" id="ARBA00022475"/>
    </source>
</evidence>
<keyword evidence="5 7" id="KW-1133">Transmembrane helix</keyword>
<feature type="transmembrane region" description="Helical" evidence="7">
    <location>
        <begin position="141"/>
        <end position="160"/>
    </location>
</feature>
<dbReference type="InterPro" id="IPR050833">
    <property type="entry name" value="Poly_Biosynth_Transport"/>
</dbReference>
<evidence type="ECO:0000256" key="2">
    <source>
        <dbReference type="ARBA" id="ARBA00007430"/>
    </source>
</evidence>
<protein>
    <submittedName>
        <fullName evidence="8">Polysaccharide biosynthesis family protein</fullName>
    </submittedName>
</protein>
<dbReference type="PATRIC" id="fig|1339314.3.peg.2883"/>
<evidence type="ECO:0000256" key="1">
    <source>
        <dbReference type="ARBA" id="ARBA00004651"/>
    </source>
</evidence>
<keyword evidence="3" id="KW-1003">Cell membrane</keyword>
<evidence type="ECO:0000256" key="4">
    <source>
        <dbReference type="ARBA" id="ARBA00022692"/>
    </source>
</evidence>
<organism evidence="8 9">
    <name type="scientific">Bacteroides fragilis str. 3976T8</name>
    <dbReference type="NCBI Taxonomy" id="1339314"/>
    <lineage>
        <taxon>Bacteria</taxon>
        <taxon>Pseudomonadati</taxon>
        <taxon>Bacteroidota</taxon>
        <taxon>Bacteroidia</taxon>
        <taxon>Bacteroidales</taxon>
        <taxon>Bacteroidaceae</taxon>
        <taxon>Bacteroides</taxon>
    </lineage>
</organism>
<accession>A0A016AVC7</accession>
<dbReference type="GO" id="GO:0005886">
    <property type="term" value="C:plasma membrane"/>
    <property type="evidence" value="ECO:0007669"/>
    <property type="project" value="UniProtKB-SubCell"/>
</dbReference>
<dbReference type="AlphaFoldDB" id="A0A016AVC7"/>
<evidence type="ECO:0000313" key="9">
    <source>
        <dbReference type="Proteomes" id="UP000020938"/>
    </source>
</evidence>
<feature type="transmembrane region" description="Helical" evidence="7">
    <location>
        <begin position="356"/>
        <end position="378"/>
    </location>
</feature>
<keyword evidence="6 7" id="KW-0472">Membrane</keyword>
<comment type="similarity">
    <text evidence="2">Belongs to the polysaccharide synthase family.</text>
</comment>
<comment type="subcellular location">
    <subcellularLocation>
        <location evidence="1">Cell membrane</location>
        <topology evidence="1">Multi-pass membrane protein</topology>
    </subcellularLocation>
</comment>
<keyword evidence="4 7" id="KW-0812">Transmembrane</keyword>
<gene>
    <name evidence="8" type="ORF">M123_2707</name>
</gene>
<feature type="transmembrane region" description="Helical" evidence="7">
    <location>
        <begin position="415"/>
        <end position="433"/>
    </location>
</feature>
<name>A0A016AVC7_BACFG</name>
<feature type="transmembrane region" description="Helical" evidence="7">
    <location>
        <begin position="248"/>
        <end position="270"/>
    </location>
</feature>
<feature type="transmembrane region" description="Helical" evidence="7">
    <location>
        <begin position="109"/>
        <end position="129"/>
    </location>
</feature>
<dbReference type="EMBL" id="JGDS01000053">
    <property type="protein sequence ID" value="EXZ73033.1"/>
    <property type="molecule type" value="Genomic_DNA"/>
</dbReference>
<feature type="transmembrane region" description="Helical" evidence="7">
    <location>
        <begin position="197"/>
        <end position="217"/>
    </location>
</feature>
<feature type="transmembrane region" description="Helical" evidence="7">
    <location>
        <begin position="12"/>
        <end position="37"/>
    </location>
</feature>
<dbReference type="PANTHER" id="PTHR30250:SF10">
    <property type="entry name" value="LIPOPOLYSACCHARIDE BIOSYNTHESIS PROTEIN WZXC"/>
    <property type="match status" value="1"/>
</dbReference>
<evidence type="ECO:0000313" key="8">
    <source>
        <dbReference type="EMBL" id="EXZ73033.1"/>
    </source>
</evidence>
<feature type="transmembrane region" description="Helical" evidence="7">
    <location>
        <begin position="49"/>
        <end position="70"/>
    </location>
</feature>